<reference evidence="3 4" key="1">
    <citation type="journal article" date="2008" name="Int. J. Syst. Evol. Microbiol.">
        <title>Description of Roseateles aquatilis sp. nov. and Roseateles terrae sp. nov., in the class Betaproteobacteria, and emended description of the genus Roseateles.</title>
        <authorList>
            <person name="Gomila M."/>
            <person name="Bowien B."/>
            <person name="Falsen E."/>
            <person name="Moore E.R."/>
            <person name="Lalucat J."/>
        </authorList>
    </citation>
    <scope>NUCLEOTIDE SEQUENCE [LARGE SCALE GENOMIC DNA]</scope>
    <source>
        <strain evidence="3 4">CCUG 48205</strain>
    </source>
</reference>
<dbReference type="EMBL" id="NIOF01000002">
    <property type="protein sequence ID" value="OWQ92003.1"/>
    <property type="molecule type" value="Genomic_DNA"/>
</dbReference>
<name>A0A246JHK6_9BURK</name>
<evidence type="ECO:0000313" key="4">
    <source>
        <dbReference type="Proteomes" id="UP000197468"/>
    </source>
</evidence>
<dbReference type="RefSeq" id="WP_088383815.1">
    <property type="nucleotide sequence ID" value="NZ_NIOF01000002.1"/>
</dbReference>
<evidence type="ECO:0000256" key="2">
    <source>
        <dbReference type="SAM" id="Phobius"/>
    </source>
</evidence>
<evidence type="ECO:0000256" key="1">
    <source>
        <dbReference type="SAM" id="MobiDB-lite"/>
    </source>
</evidence>
<gene>
    <name evidence="3" type="ORF">CDN99_06495</name>
</gene>
<feature type="region of interest" description="Disordered" evidence="1">
    <location>
        <begin position="26"/>
        <end position="45"/>
    </location>
</feature>
<keyword evidence="4" id="KW-1185">Reference proteome</keyword>
<sequence length="74" mass="8152">MTLDRPVAQPDHEAMDETGEWACPQPDMSMCSPDHLTPPDAPSQRSDRFSTIAALVLILLLWALGSFIDNVSNQ</sequence>
<keyword evidence="2" id="KW-0812">Transmembrane</keyword>
<keyword evidence="2" id="KW-1133">Transmembrane helix</keyword>
<dbReference type="AlphaFoldDB" id="A0A246JHK6"/>
<organism evidence="3 4">
    <name type="scientific">Roseateles aquatilis</name>
    <dbReference type="NCBI Taxonomy" id="431061"/>
    <lineage>
        <taxon>Bacteria</taxon>
        <taxon>Pseudomonadati</taxon>
        <taxon>Pseudomonadota</taxon>
        <taxon>Betaproteobacteria</taxon>
        <taxon>Burkholderiales</taxon>
        <taxon>Sphaerotilaceae</taxon>
        <taxon>Roseateles</taxon>
    </lineage>
</organism>
<evidence type="ECO:0000313" key="3">
    <source>
        <dbReference type="EMBL" id="OWQ92003.1"/>
    </source>
</evidence>
<accession>A0A246JHK6</accession>
<keyword evidence="2" id="KW-0472">Membrane</keyword>
<feature type="transmembrane region" description="Helical" evidence="2">
    <location>
        <begin position="49"/>
        <end position="68"/>
    </location>
</feature>
<comment type="caution">
    <text evidence="3">The sequence shown here is derived from an EMBL/GenBank/DDBJ whole genome shotgun (WGS) entry which is preliminary data.</text>
</comment>
<proteinExistence type="predicted"/>
<dbReference type="Proteomes" id="UP000197468">
    <property type="component" value="Unassembled WGS sequence"/>
</dbReference>
<protein>
    <submittedName>
        <fullName evidence="3">Uncharacterized protein</fullName>
    </submittedName>
</protein>